<dbReference type="GO" id="GO:1990904">
    <property type="term" value="C:ribonucleoprotein complex"/>
    <property type="evidence" value="ECO:0007669"/>
    <property type="project" value="UniProtKB-KW"/>
</dbReference>
<dbReference type="OrthoDB" id="9798618at2"/>
<dbReference type="InterPro" id="IPR016985">
    <property type="entry name" value="UCP031890_Tim44-rel"/>
</dbReference>
<evidence type="ECO:0000256" key="2">
    <source>
        <dbReference type="ARBA" id="ARBA00022980"/>
    </source>
</evidence>
<comment type="caution">
    <text evidence="10">The sequence shown here is derived from an EMBL/GenBank/DDBJ whole genome shotgun (WGS) entry which is preliminary data.</text>
</comment>
<name>A0A2S6NEZ4_RHOGL</name>
<keyword evidence="11" id="KW-1185">Reference proteome</keyword>
<keyword evidence="1" id="KW-0809">Transit peptide</keyword>
<dbReference type="EMBL" id="NHRY01000153">
    <property type="protein sequence ID" value="PPQ33139.1"/>
    <property type="molecule type" value="Genomic_DNA"/>
</dbReference>
<dbReference type="PANTHER" id="PTHR28554">
    <property type="entry name" value="39S RIBOSOMAL PROTEIN L45, MITOCHONDRIAL"/>
    <property type="match status" value="1"/>
</dbReference>
<evidence type="ECO:0000256" key="5">
    <source>
        <dbReference type="ARBA" id="ARBA00039448"/>
    </source>
</evidence>
<dbReference type="Proteomes" id="UP000239724">
    <property type="component" value="Unassembled WGS sequence"/>
</dbReference>
<evidence type="ECO:0000313" key="11">
    <source>
        <dbReference type="Proteomes" id="UP000239724"/>
    </source>
</evidence>
<dbReference type="Pfam" id="PF04280">
    <property type="entry name" value="Tim44"/>
    <property type="match status" value="1"/>
</dbReference>
<evidence type="ECO:0000256" key="1">
    <source>
        <dbReference type="ARBA" id="ARBA00022946"/>
    </source>
</evidence>
<evidence type="ECO:0000256" key="6">
    <source>
        <dbReference type="ARBA" id="ARBA00043031"/>
    </source>
</evidence>
<dbReference type="RefSeq" id="WP_104519631.1">
    <property type="nucleotide sequence ID" value="NZ_NHRY01000153.1"/>
</dbReference>
<dbReference type="PIRSF" id="PIRSF031890">
    <property type="entry name" value="UCP031890_transporter_Tim44"/>
    <property type="match status" value="1"/>
</dbReference>
<accession>A0A2S6NEZ4</accession>
<dbReference type="InterPro" id="IPR032710">
    <property type="entry name" value="NTF2-like_dom_sf"/>
</dbReference>
<feature type="transmembrane region" description="Helical" evidence="8">
    <location>
        <begin position="6"/>
        <end position="23"/>
    </location>
</feature>
<dbReference type="SUPFAM" id="SSF54427">
    <property type="entry name" value="NTF2-like"/>
    <property type="match status" value="1"/>
</dbReference>
<dbReference type="InterPro" id="IPR051975">
    <property type="entry name" value="mtLSU_mL45"/>
</dbReference>
<reference evidence="10 11" key="1">
    <citation type="journal article" date="2018" name="Arch. Microbiol.">
        <title>New insights into the metabolic potential of the phototrophic purple bacterium Rhodopila globiformis DSM 161(T) from its draft genome sequence and evidence for a vanadium-dependent nitrogenase.</title>
        <authorList>
            <person name="Imhoff J.F."/>
            <person name="Rahn T."/>
            <person name="Kunzel S."/>
            <person name="Neulinger S.C."/>
        </authorList>
    </citation>
    <scope>NUCLEOTIDE SEQUENCE [LARGE SCALE GENOMIC DNA]</scope>
    <source>
        <strain evidence="10 11">DSM 161</strain>
    </source>
</reference>
<dbReference type="GO" id="GO:0005840">
    <property type="term" value="C:ribosome"/>
    <property type="evidence" value="ECO:0007669"/>
    <property type="project" value="UniProtKB-KW"/>
</dbReference>
<keyword evidence="8" id="KW-0812">Transmembrane</keyword>
<keyword evidence="8" id="KW-0472">Membrane</keyword>
<keyword evidence="8" id="KW-1133">Transmembrane helix</keyword>
<dbReference type="PANTHER" id="PTHR28554:SF1">
    <property type="entry name" value="LARGE RIBOSOMAL SUBUNIT PROTEIN ML45"/>
    <property type="match status" value="1"/>
</dbReference>
<evidence type="ECO:0000313" key="10">
    <source>
        <dbReference type="EMBL" id="PPQ33139.1"/>
    </source>
</evidence>
<protein>
    <recommendedName>
        <fullName evidence="5">Large ribosomal subunit protein mL45</fullName>
    </recommendedName>
    <alternativeName>
        <fullName evidence="6">39S ribosomal protein L45, mitochondrial</fullName>
    </alternativeName>
</protein>
<dbReference type="InterPro" id="IPR007379">
    <property type="entry name" value="Tim44-like_dom"/>
</dbReference>
<proteinExistence type="inferred from homology"/>
<dbReference type="SMART" id="SM00978">
    <property type="entry name" value="Tim44"/>
    <property type="match status" value="1"/>
</dbReference>
<keyword evidence="3" id="KW-0687">Ribonucleoprotein</keyword>
<feature type="compositionally biased region" description="Pro residues" evidence="7">
    <location>
        <begin position="65"/>
        <end position="78"/>
    </location>
</feature>
<evidence type="ECO:0000256" key="3">
    <source>
        <dbReference type="ARBA" id="ARBA00023274"/>
    </source>
</evidence>
<evidence type="ECO:0000256" key="8">
    <source>
        <dbReference type="SAM" id="Phobius"/>
    </source>
</evidence>
<dbReference type="Gene3D" id="3.10.450.240">
    <property type="match status" value="1"/>
</dbReference>
<feature type="domain" description="Tim44-like" evidence="9">
    <location>
        <begin position="81"/>
        <end position="226"/>
    </location>
</feature>
<dbReference type="AlphaFoldDB" id="A0A2S6NEZ4"/>
<evidence type="ECO:0000256" key="7">
    <source>
        <dbReference type="SAM" id="MobiDB-lite"/>
    </source>
</evidence>
<gene>
    <name evidence="10" type="ORF">CCS01_14895</name>
</gene>
<evidence type="ECO:0000256" key="4">
    <source>
        <dbReference type="ARBA" id="ARBA00038073"/>
    </source>
</evidence>
<feature type="compositionally biased region" description="Pro residues" evidence="7">
    <location>
        <begin position="39"/>
        <end position="49"/>
    </location>
</feature>
<keyword evidence="2" id="KW-0689">Ribosomal protein</keyword>
<comment type="similarity">
    <text evidence="4">Belongs to the mitochondrion-specific ribosomal protein mL45 family.</text>
</comment>
<dbReference type="NCBIfam" id="NF033779">
    <property type="entry name" value="Tim44_TimA_adap"/>
    <property type="match status" value="1"/>
</dbReference>
<evidence type="ECO:0000259" key="9">
    <source>
        <dbReference type="SMART" id="SM00978"/>
    </source>
</evidence>
<organism evidence="10 11">
    <name type="scientific">Rhodopila globiformis</name>
    <name type="common">Rhodopseudomonas globiformis</name>
    <dbReference type="NCBI Taxonomy" id="1071"/>
    <lineage>
        <taxon>Bacteria</taxon>
        <taxon>Pseudomonadati</taxon>
        <taxon>Pseudomonadota</taxon>
        <taxon>Alphaproteobacteria</taxon>
        <taxon>Acetobacterales</taxon>
        <taxon>Acetobacteraceae</taxon>
        <taxon>Rhodopila</taxon>
    </lineage>
</organism>
<feature type="region of interest" description="Disordered" evidence="7">
    <location>
        <begin position="34"/>
        <end position="83"/>
    </location>
</feature>
<sequence length="227" mass="24401">MGSSGGFPIDLILFGMIAAFLVLRLRSILGKRTGFEQQTPPPPFQPPMGRPAQAPPTIEGRAEPAPAPAPPGGVPPAGSPTGQTLARMREVDRGFDPVRFLAGAEQAFRMIVAAFANGDRAGLRTLLSDETYRAFEDAISAREKAGEVQVSEIRAIVQLAIEDADLRGTVGDVTVRIVSDQISYTKDRNGRPVAGTDAVTEITDMWTFERDLSQRDPTWRLAAARSG</sequence>